<feature type="region of interest" description="Disordered" evidence="1">
    <location>
        <begin position="122"/>
        <end position="152"/>
    </location>
</feature>
<dbReference type="AlphaFoldDB" id="A0A9P8FIN2"/>
<protein>
    <submittedName>
        <fullName evidence="2">Uncharacterized protein</fullName>
    </submittedName>
</protein>
<dbReference type="Proteomes" id="UP000729357">
    <property type="component" value="Unassembled WGS sequence"/>
</dbReference>
<evidence type="ECO:0000256" key="1">
    <source>
        <dbReference type="SAM" id="MobiDB-lite"/>
    </source>
</evidence>
<gene>
    <name evidence="2" type="ORF">KCU98_g12437</name>
</gene>
<reference evidence="2" key="1">
    <citation type="journal article" date="2021" name="J Fungi (Basel)">
        <title>Virulence traits and population genomics of the black yeast Aureobasidium melanogenum.</title>
        <authorList>
            <person name="Cernosa A."/>
            <person name="Sun X."/>
            <person name="Gostincar C."/>
            <person name="Fang C."/>
            <person name="Gunde-Cimerman N."/>
            <person name="Song Z."/>
        </authorList>
    </citation>
    <scope>NUCLEOTIDE SEQUENCE</scope>
    <source>
        <strain evidence="2">EXF-9298</strain>
    </source>
</reference>
<reference evidence="2" key="2">
    <citation type="submission" date="2021-08" db="EMBL/GenBank/DDBJ databases">
        <authorList>
            <person name="Gostincar C."/>
            <person name="Sun X."/>
            <person name="Song Z."/>
            <person name="Gunde-Cimerman N."/>
        </authorList>
    </citation>
    <scope>NUCLEOTIDE SEQUENCE</scope>
    <source>
        <strain evidence="2">EXF-9298</strain>
    </source>
</reference>
<evidence type="ECO:0000313" key="3">
    <source>
        <dbReference type="Proteomes" id="UP000729357"/>
    </source>
</evidence>
<comment type="caution">
    <text evidence="2">The sequence shown here is derived from an EMBL/GenBank/DDBJ whole genome shotgun (WGS) entry which is preliminary data.</text>
</comment>
<dbReference type="EMBL" id="JAHFXS010002141">
    <property type="protein sequence ID" value="KAG9973742.1"/>
    <property type="molecule type" value="Genomic_DNA"/>
</dbReference>
<feature type="compositionally biased region" description="Basic and acidic residues" evidence="1">
    <location>
        <begin position="139"/>
        <end position="152"/>
    </location>
</feature>
<organism evidence="2 3">
    <name type="scientific">Aureobasidium melanogenum</name>
    <name type="common">Aureobasidium pullulans var. melanogenum</name>
    <dbReference type="NCBI Taxonomy" id="46634"/>
    <lineage>
        <taxon>Eukaryota</taxon>
        <taxon>Fungi</taxon>
        <taxon>Dikarya</taxon>
        <taxon>Ascomycota</taxon>
        <taxon>Pezizomycotina</taxon>
        <taxon>Dothideomycetes</taxon>
        <taxon>Dothideomycetidae</taxon>
        <taxon>Dothideales</taxon>
        <taxon>Saccotheciaceae</taxon>
        <taxon>Aureobasidium</taxon>
    </lineage>
</organism>
<keyword evidence="3" id="KW-1185">Reference proteome</keyword>
<proteinExistence type="predicted"/>
<sequence>MVYATLSIRHFKTRRISPEYKQTKFKYIINFPNQPSGASVCIAPIRLEISNHTPCTYFDTAIFSTNTYHLIFVTVIAINMDPPTREQFMAGVISTGPDGRPLPAGAAAAARMTAAHAAAQQAAREQDEETFSTASTAIEVKREEKKEDGEQKSLVRRLFGSVGDKVAAALKREQEKKDQ</sequence>
<accession>A0A9P8FIN2</accession>
<name>A0A9P8FIN2_AURME</name>
<evidence type="ECO:0000313" key="2">
    <source>
        <dbReference type="EMBL" id="KAG9973742.1"/>
    </source>
</evidence>
<feature type="non-terminal residue" evidence="2">
    <location>
        <position position="179"/>
    </location>
</feature>